<organism evidence="1 2">
    <name type="scientific">Limnobacter thiooxidans</name>
    <dbReference type="NCBI Taxonomy" id="131080"/>
    <lineage>
        <taxon>Bacteria</taxon>
        <taxon>Pseudomonadati</taxon>
        <taxon>Pseudomonadota</taxon>
        <taxon>Betaproteobacteria</taxon>
        <taxon>Burkholderiales</taxon>
        <taxon>Burkholderiaceae</taxon>
        <taxon>Limnobacter</taxon>
    </lineage>
</organism>
<protein>
    <submittedName>
        <fullName evidence="1">Uncharacterized protein</fullName>
    </submittedName>
</protein>
<reference evidence="1 2" key="1">
    <citation type="submission" date="2023-10" db="EMBL/GenBank/DDBJ databases">
        <title>Complete Genome Sequence of Limnobacter thiooxidans CS-K2T, Isolated from freshwater lake sediments in Bavaria, Germany.</title>
        <authorList>
            <person name="Naruki M."/>
            <person name="Watanabe A."/>
            <person name="Warashina T."/>
            <person name="Morita T."/>
            <person name="Arakawa K."/>
        </authorList>
    </citation>
    <scope>NUCLEOTIDE SEQUENCE [LARGE SCALE GENOMIC DNA]</scope>
    <source>
        <strain evidence="1 2">CS-K2</strain>
    </source>
</reference>
<evidence type="ECO:0000313" key="2">
    <source>
        <dbReference type="Proteomes" id="UP001329151"/>
    </source>
</evidence>
<dbReference type="AlphaFoldDB" id="A0AA86JGI8"/>
<dbReference type="EMBL" id="AP028947">
    <property type="protein sequence ID" value="BET26691.1"/>
    <property type="molecule type" value="Genomic_DNA"/>
</dbReference>
<keyword evidence="2" id="KW-1185">Reference proteome</keyword>
<name>A0AA86JGI8_9BURK</name>
<dbReference type="Proteomes" id="UP001329151">
    <property type="component" value="Chromosome"/>
</dbReference>
<dbReference type="RefSeq" id="WP_130555857.1">
    <property type="nucleotide sequence ID" value="NZ_AP028947.1"/>
</dbReference>
<proteinExistence type="predicted"/>
<evidence type="ECO:0000313" key="1">
    <source>
        <dbReference type="EMBL" id="BET26691.1"/>
    </source>
</evidence>
<sequence>MTITPELVDYLAFFEAEPRLMTPGTEWYYGAEFVSVRGADKLIATIAPDEGEFSFKWWHANLLQAEIKLVGIVEWTIETDRGLERLILKFNEPKIPYFILQLKPHIFLSWVVAWA</sequence>
<accession>A0AA86JGI8</accession>
<gene>
    <name evidence="1" type="ORF">RGQ30_21920</name>
</gene>
<dbReference type="KEGG" id="lto:RGQ30_21920"/>